<proteinExistence type="predicted"/>
<dbReference type="EMBL" id="GBHO01032210">
    <property type="protein sequence ID" value="JAG11394.1"/>
    <property type="molecule type" value="Transcribed_RNA"/>
</dbReference>
<protein>
    <submittedName>
        <fullName evidence="2">Uncharacterized protein</fullName>
    </submittedName>
</protein>
<evidence type="ECO:0000313" key="2">
    <source>
        <dbReference type="EMBL" id="JAG11394.1"/>
    </source>
</evidence>
<gene>
    <name evidence="3" type="ORF">CM83_32281</name>
    <name evidence="2" type="ORF">CM83_32285</name>
</gene>
<accession>A0A0A9WUE2</accession>
<feature type="region of interest" description="Disordered" evidence="1">
    <location>
        <begin position="1"/>
        <end position="134"/>
    </location>
</feature>
<dbReference type="AlphaFoldDB" id="A0A0A9WUE2"/>
<feature type="compositionally biased region" description="Polar residues" evidence="1">
    <location>
        <begin position="83"/>
        <end position="99"/>
    </location>
</feature>
<feature type="compositionally biased region" description="Polar residues" evidence="1">
    <location>
        <begin position="1"/>
        <end position="31"/>
    </location>
</feature>
<reference evidence="2" key="1">
    <citation type="journal article" date="2014" name="PLoS ONE">
        <title>Transcriptome-Based Identification of ABC Transporters in the Western Tarnished Plant Bug Lygus hesperus.</title>
        <authorList>
            <person name="Hull J.J."/>
            <person name="Chaney K."/>
            <person name="Geib S.M."/>
            <person name="Fabrick J.A."/>
            <person name="Brent C.S."/>
            <person name="Walsh D."/>
            <person name="Lavine L.C."/>
        </authorList>
    </citation>
    <scope>NUCLEOTIDE SEQUENCE</scope>
</reference>
<organism evidence="2">
    <name type="scientific">Lygus hesperus</name>
    <name type="common">Western plant bug</name>
    <dbReference type="NCBI Taxonomy" id="30085"/>
    <lineage>
        <taxon>Eukaryota</taxon>
        <taxon>Metazoa</taxon>
        <taxon>Ecdysozoa</taxon>
        <taxon>Arthropoda</taxon>
        <taxon>Hexapoda</taxon>
        <taxon>Insecta</taxon>
        <taxon>Pterygota</taxon>
        <taxon>Neoptera</taxon>
        <taxon>Paraneoptera</taxon>
        <taxon>Hemiptera</taxon>
        <taxon>Heteroptera</taxon>
        <taxon>Panheteroptera</taxon>
        <taxon>Cimicomorpha</taxon>
        <taxon>Miridae</taxon>
        <taxon>Mirini</taxon>
        <taxon>Lygus</taxon>
    </lineage>
</organism>
<feature type="non-terminal residue" evidence="2">
    <location>
        <position position="1"/>
    </location>
</feature>
<evidence type="ECO:0000256" key="1">
    <source>
        <dbReference type="SAM" id="MobiDB-lite"/>
    </source>
</evidence>
<reference evidence="2" key="2">
    <citation type="submission" date="2014-07" db="EMBL/GenBank/DDBJ databases">
        <authorList>
            <person name="Hull J."/>
        </authorList>
    </citation>
    <scope>NUCLEOTIDE SEQUENCE</scope>
</reference>
<evidence type="ECO:0000313" key="3">
    <source>
        <dbReference type="EMBL" id="JAG11396.1"/>
    </source>
</evidence>
<dbReference type="EMBL" id="GBHO01032208">
    <property type="protein sequence ID" value="JAG11396.1"/>
    <property type="molecule type" value="Transcribed_RNA"/>
</dbReference>
<name>A0A0A9WUE2_LYGHE</name>
<feature type="compositionally biased region" description="Polar residues" evidence="1">
    <location>
        <begin position="108"/>
        <end position="134"/>
    </location>
</feature>
<feature type="compositionally biased region" description="Basic and acidic residues" evidence="1">
    <location>
        <begin position="55"/>
        <end position="67"/>
    </location>
</feature>
<feature type="compositionally biased region" description="Low complexity" evidence="1">
    <location>
        <begin position="36"/>
        <end position="45"/>
    </location>
</feature>
<sequence length="134" mass="14944">PNMDSPNIDRTNMDSSPMDSSPKTNPVPNQHPTKPPTIITTTTTKLNRLNHHPIHNKDNHKTSKEIRANNTHHNLEAPEDNPNKTPISLDNSTNPLMETSKNKEIVGMNSSHHQIQNTNSQHTTNSLSDAYSSN</sequence>